<name>A0A2J6WKD5_9BACT</name>
<dbReference type="NCBIfam" id="TIGR02488">
    <property type="entry name" value="flgG_G_neg"/>
    <property type="match status" value="1"/>
</dbReference>
<evidence type="ECO:0000256" key="3">
    <source>
        <dbReference type="ARBA" id="ARBA00017948"/>
    </source>
</evidence>
<evidence type="ECO:0000313" key="10">
    <source>
        <dbReference type="EMBL" id="PMP70835.1"/>
    </source>
</evidence>
<dbReference type="Pfam" id="PF00460">
    <property type="entry name" value="Flg_bb_rod"/>
    <property type="match status" value="1"/>
</dbReference>
<evidence type="ECO:0000259" key="9">
    <source>
        <dbReference type="Pfam" id="PF22692"/>
    </source>
</evidence>
<dbReference type="InterPro" id="IPR012834">
    <property type="entry name" value="FlgG_G_neg"/>
</dbReference>
<comment type="subcellular location">
    <subcellularLocation>
        <location evidence="1 6">Bacterial flagellum basal body</location>
    </subcellularLocation>
</comment>
<evidence type="ECO:0000256" key="1">
    <source>
        <dbReference type="ARBA" id="ARBA00004117"/>
    </source>
</evidence>
<comment type="similarity">
    <text evidence="2 6">Belongs to the flagella basal body rod proteins family.</text>
</comment>
<dbReference type="InterPro" id="IPR010930">
    <property type="entry name" value="Flg_bb/hook_C_dom"/>
</dbReference>
<dbReference type="PANTHER" id="PTHR30435:SF19">
    <property type="entry name" value="FLAGELLAR BASAL-BODY ROD PROTEIN FLGG"/>
    <property type="match status" value="1"/>
</dbReference>
<feature type="domain" description="Flagellar basal-body/hook protein C-terminal" evidence="8">
    <location>
        <begin position="215"/>
        <end position="260"/>
    </location>
</feature>
<dbReference type="AlphaFoldDB" id="A0A2J6WKD5"/>
<dbReference type="Pfam" id="PF06429">
    <property type="entry name" value="Flg_bbr_C"/>
    <property type="match status" value="1"/>
</dbReference>
<dbReference type="PANTHER" id="PTHR30435">
    <property type="entry name" value="FLAGELLAR PROTEIN"/>
    <property type="match status" value="1"/>
</dbReference>
<dbReference type="InterPro" id="IPR020013">
    <property type="entry name" value="Flagellar_FlgE/F/G"/>
</dbReference>
<protein>
    <recommendedName>
        <fullName evidence="3 5">Flagellar basal-body rod protein FlgG</fullName>
    </recommendedName>
</protein>
<feature type="domain" description="Flagellar basal body rod protein N-terminal" evidence="7">
    <location>
        <begin position="7"/>
        <end position="35"/>
    </location>
</feature>
<dbReference type="EMBL" id="PNIN01000048">
    <property type="protein sequence ID" value="PMP70835.1"/>
    <property type="molecule type" value="Genomic_DNA"/>
</dbReference>
<dbReference type="GO" id="GO:0009426">
    <property type="term" value="C:bacterial-type flagellum basal body, distal rod"/>
    <property type="evidence" value="ECO:0007669"/>
    <property type="project" value="UniProtKB-UniRule"/>
</dbReference>
<dbReference type="Proteomes" id="UP000242881">
    <property type="component" value="Unassembled WGS sequence"/>
</dbReference>
<keyword evidence="4 6" id="KW-0975">Bacterial flagellum</keyword>
<proteinExistence type="inferred from homology"/>
<dbReference type="InterPro" id="IPR053967">
    <property type="entry name" value="LlgE_F_G-like_D1"/>
</dbReference>
<dbReference type="Pfam" id="PF22692">
    <property type="entry name" value="LlgE_F_G_D1"/>
    <property type="match status" value="1"/>
</dbReference>
<evidence type="ECO:0000259" key="7">
    <source>
        <dbReference type="Pfam" id="PF00460"/>
    </source>
</evidence>
<comment type="caution">
    <text evidence="10">The sequence shown here is derived from an EMBL/GenBank/DDBJ whole genome shotgun (WGS) entry which is preliminary data.</text>
</comment>
<dbReference type="InterPro" id="IPR037925">
    <property type="entry name" value="FlgE/F/G-like"/>
</dbReference>
<keyword evidence="10" id="KW-0282">Flagellum</keyword>
<keyword evidence="10" id="KW-0966">Cell projection</keyword>
<evidence type="ECO:0000256" key="4">
    <source>
        <dbReference type="ARBA" id="ARBA00023143"/>
    </source>
</evidence>
<evidence type="ECO:0000256" key="5">
    <source>
        <dbReference type="NCBIfam" id="TIGR02488"/>
    </source>
</evidence>
<sequence length="262" mass="27839">MFRAMWTAASGMTAQQMNIDNISNNLANVNNIGFKKSRIHFEDLLYQEMRPAGGPTAAGINHPTGIQIGLGTKVVATEKIFGQGNFQQTGNQLDIAIEGDGFFQVTMPDGTIGYTRNGSFKLDSNGNIVTAEGYLLEPAIAVPENATSIIIGQDGTVSVTIPGDTNPTELGAIELARFINPSGLKNIGRNLYQPTAASGEPVTGAPGTDAFGTVAQGVLEMSNVNVAEEMVNMITGQRAYELNSKAIQTSDEMLQVVNNLKR</sequence>
<evidence type="ECO:0000256" key="2">
    <source>
        <dbReference type="ARBA" id="ARBA00009677"/>
    </source>
</evidence>
<evidence type="ECO:0000259" key="8">
    <source>
        <dbReference type="Pfam" id="PF06429"/>
    </source>
</evidence>
<dbReference type="SUPFAM" id="SSF117143">
    <property type="entry name" value="Flagellar hook protein flgE"/>
    <property type="match status" value="1"/>
</dbReference>
<dbReference type="InterPro" id="IPR001444">
    <property type="entry name" value="Flag_bb_rod_N"/>
</dbReference>
<gene>
    <name evidence="10" type="primary">flgG</name>
    <name evidence="10" type="ORF">C0187_04770</name>
</gene>
<evidence type="ECO:0000313" key="11">
    <source>
        <dbReference type="Proteomes" id="UP000242881"/>
    </source>
</evidence>
<accession>A0A2J6WKD5</accession>
<evidence type="ECO:0000256" key="6">
    <source>
        <dbReference type="RuleBase" id="RU362116"/>
    </source>
</evidence>
<organism evidence="10 11">
    <name type="scientific">Calditerrivibrio nitroreducens</name>
    <dbReference type="NCBI Taxonomy" id="477976"/>
    <lineage>
        <taxon>Bacteria</taxon>
        <taxon>Pseudomonadati</taxon>
        <taxon>Deferribacterota</taxon>
        <taxon>Deferribacteres</taxon>
        <taxon>Deferribacterales</taxon>
        <taxon>Calditerrivibrionaceae</taxon>
    </lineage>
</organism>
<feature type="domain" description="Flagellar hook protein FlgE/F/G-like D1" evidence="9">
    <location>
        <begin position="96"/>
        <end position="159"/>
    </location>
</feature>
<dbReference type="GO" id="GO:0071978">
    <property type="term" value="P:bacterial-type flagellum-dependent swarming motility"/>
    <property type="evidence" value="ECO:0007669"/>
    <property type="project" value="TreeGrafter"/>
</dbReference>
<reference evidence="10 11" key="1">
    <citation type="submission" date="2018-01" db="EMBL/GenBank/DDBJ databases">
        <title>Metagenomic assembled genomes from two thermal pools in the Uzon Caldera, Kamchatka, Russia.</title>
        <authorList>
            <person name="Wilkins L."/>
            <person name="Ettinger C."/>
        </authorList>
    </citation>
    <scope>NUCLEOTIDE SEQUENCE [LARGE SCALE GENOMIC DNA]</scope>
    <source>
        <strain evidence="10">ZAV-05</strain>
    </source>
</reference>
<dbReference type="RefSeq" id="WP_424604788.1">
    <property type="nucleotide sequence ID" value="NZ_JBNAVA010000001.1"/>
</dbReference>
<keyword evidence="10" id="KW-0969">Cilium</keyword>
<dbReference type="NCBIfam" id="TIGR03506">
    <property type="entry name" value="FlgEFG_subfam"/>
    <property type="match status" value="2"/>
</dbReference>